<keyword evidence="3" id="KW-1185">Reference proteome</keyword>
<sequence length="269" mass="30209">MKDLSIKQIIVGAFVFVIIMTSCIIGYIIPNQVTEELSQNLDSEVIPSVQNNLGDLSSQVSEELEHYLSNTEKEDIQSFDESSRALAGQLSSLFLPFSENFDVDGIETLAKSEIENIPELKKIDIQMEKGGPWASYEEQSSHQIDKEFDSMKESSFGYVAVKIYLDSSIIKNKIALQRQRIAKINENIQLSSHKILEDTESQIRLVQAQLTDRVYKKVIVLAIVSLALLLAIITTFLVLALFNFLWVRFRAFCSPVNPASISGITTLLL</sequence>
<dbReference type="EMBL" id="CAKLDM010000002">
    <property type="protein sequence ID" value="CAH0540391.1"/>
    <property type="molecule type" value="Genomic_DNA"/>
</dbReference>
<evidence type="ECO:0000256" key="1">
    <source>
        <dbReference type="SAM" id="Phobius"/>
    </source>
</evidence>
<protein>
    <recommendedName>
        <fullName evidence="4">Chemotaxis methyl-accepting receptor HlyB-like 4HB MCP domain-containing protein</fullName>
    </recommendedName>
</protein>
<evidence type="ECO:0000313" key="3">
    <source>
        <dbReference type="Proteomes" id="UP000838748"/>
    </source>
</evidence>
<gene>
    <name evidence="2" type="ORF">VMF7928_02830</name>
</gene>
<evidence type="ECO:0008006" key="4">
    <source>
        <dbReference type="Google" id="ProtNLM"/>
    </source>
</evidence>
<evidence type="ECO:0000313" key="2">
    <source>
        <dbReference type="EMBL" id="CAH0540391.1"/>
    </source>
</evidence>
<accession>A0ABM9A652</accession>
<comment type="caution">
    <text evidence="2">The sequence shown here is derived from an EMBL/GenBank/DDBJ whole genome shotgun (WGS) entry which is preliminary data.</text>
</comment>
<reference evidence="2" key="1">
    <citation type="submission" date="2021-11" db="EMBL/GenBank/DDBJ databases">
        <authorList>
            <person name="Rodrigo-Torres L."/>
            <person name="Arahal R. D."/>
            <person name="Lucena T."/>
        </authorList>
    </citation>
    <scope>NUCLEOTIDE SEQUENCE</scope>
    <source>
        <strain evidence="2">CECT 7928</strain>
    </source>
</reference>
<name>A0ABM9A652_9VIBR</name>
<keyword evidence="1" id="KW-0812">Transmembrane</keyword>
<dbReference type="Proteomes" id="UP000838748">
    <property type="component" value="Unassembled WGS sequence"/>
</dbReference>
<feature type="transmembrane region" description="Helical" evidence="1">
    <location>
        <begin position="9"/>
        <end position="29"/>
    </location>
</feature>
<dbReference type="RefSeq" id="WP_237362356.1">
    <property type="nucleotide sequence ID" value="NZ_CAKLDM010000002.1"/>
</dbReference>
<dbReference type="PROSITE" id="PS51257">
    <property type="entry name" value="PROKAR_LIPOPROTEIN"/>
    <property type="match status" value="1"/>
</dbReference>
<keyword evidence="1" id="KW-1133">Transmembrane helix</keyword>
<proteinExistence type="predicted"/>
<feature type="transmembrane region" description="Helical" evidence="1">
    <location>
        <begin position="218"/>
        <end position="242"/>
    </location>
</feature>
<keyword evidence="1" id="KW-0472">Membrane</keyword>
<organism evidence="2 3">
    <name type="scientific">Vibrio marisflavi CECT 7928</name>
    <dbReference type="NCBI Taxonomy" id="634439"/>
    <lineage>
        <taxon>Bacteria</taxon>
        <taxon>Pseudomonadati</taxon>
        <taxon>Pseudomonadota</taxon>
        <taxon>Gammaproteobacteria</taxon>
        <taxon>Vibrionales</taxon>
        <taxon>Vibrionaceae</taxon>
        <taxon>Vibrio</taxon>
    </lineage>
</organism>